<dbReference type="EMBL" id="RXIC02000024">
    <property type="protein sequence ID" value="KAB1211037.1"/>
    <property type="molecule type" value="Genomic_DNA"/>
</dbReference>
<feature type="compositionally biased region" description="Low complexity" evidence="3">
    <location>
        <begin position="557"/>
        <end position="566"/>
    </location>
</feature>
<dbReference type="AlphaFoldDB" id="A0A6A1W4H6"/>
<dbReference type="Pfam" id="PF07732">
    <property type="entry name" value="Cu-oxidase_3"/>
    <property type="match status" value="1"/>
</dbReference>
<proteinExistence type="inferred from homology"/>
<dbReference type="Proteomes" id="UP000516437">
    <property type="component" value="Chromosome 3"/>
</dbReference>
<evidence type="ECO:0000259" key="5">
    <source>
        <dbReference type="Pfam" id="PF07731"/>
    </source>
</evidence>
<reference evidence="8" key="1">
    <citation type="submission" date="2018-07" db="EMBL/GenBank/DDBJ databases">
        <authorList>
            <person name="Gao Z.-S."/>
            <person name="Jia H.-M."/>
            <person name="Jia H.-J."/>
            <person name="Cai Q.-L."/>
            <person name="Wang Y."/>
            <person name="Zhao H.-B."/>
        </authorList>
    </citation>
    <scope>NUCLEOTIDE SEQUENCE</scope>
    <source>
        <tissue evidence="8">Leaves</tissue>
    </source>
</reference>
<dbReference type="Gene3D" id="2.60.40.420">
    <property type="entry name" value="Cupredoxins - blue copper proteins"/>
    <property type="match status" value="3"/>
</dbReference>
<evidence type="ECO:0000313" key="7">
    <source>
        <dbReference type="EMBL" id="KAB1211037.1"/>
    </source>
</evidence>
<dbReference type="Proteomes" id="UP000516437">
    <property type="component" value="Chromosome 6"/>
</dbReference>
<dbReference type="GO" id="GO:0016491">
    <property type="term" value="F:oxidoreductase activity"/>
    <property type="evidence" value="ECO:0007669"/>
    <property type="project" value="InterPro"/>
</dbReference>
<name>A0A6A1W4H6_9ROSI</name>
<evidence type="ECO:0000259" key="6">
    <source>
        <dbReference type="Pfam" id="PF07732"/>
    </source>
</evidence>
<dbReference type="FunFam" id="2.60.40.420:FF:000045">
    <property type="entry name" value="Laccase 2"/>
    <property type="match status" value="1"/>
</dbReference>
<dbReference type="EMBL" id="RXIC02000021">
    <property type="protein sequence ID" value="KAB1219007.1"/>
    <property type="molecule type" value="Genomic_DNA"/>
</dbReference>
<dbReference type="Pfam" id="PF07731">
    <property type="entry name" value="Cu-oxidase_2"/>
    <property type="match status" value="1"/>
</dbReference>
<gene>
    <name evidence="8" type="ORF">CJ030_MR3G015077</name>
    <name evidence="7" type="ORF">CJ030_MR6G018023</name>
</gene>
<dbReference type="OrthoDB" id="2121828at2759"/>
<dbReference type="InterPro" id="IPR011706">
    <property type="entry name" value="Cu-oxidase_C"/>
</dbReference>
<dbReference type="InterPro" id="IPR045087">
    <property type="entry name" value="Cu-oxidase_fam"/>
</dbReference>
<evidence type="ECO:0000313" key="9">
    <source>
        <dbReference type="Proteomes" id="UP000516437"/>
    </source>
</evidence>
<dbReference type="GO" id="GO:0005886">
    <property type="term" value="C:plasma membrane"/>
    <property type="evidence" value="ECO:0007669"/>
    <property type="project" value="TreeGrafter"/>
</dbReference>
<keyword evidence="9" id="KW-1185">Reference proteome</keyword>
<feature type="domain" description="Plastocyanin-like" evidence="4">
    <location>
        <begin position="165"/>
        <end position="309"/>
    </location>
</feature>
<organism evidence="8 9">
    <name type="scientific">Morella rubra</name>
    <name type="common">Chinese bayberry</name>
    <dbReference type="NCBI Taxonomy" id="262757"/>
    <lineage>
        <taxon>Eukaryota</taxon>
        <taxon>Viridiplantae</taxon>
        <taxon>Streptophyta</taxon>
        <taxon>Embryophyta</taxon>
        <taxon>Tracheophyta</taxon>
        <taxon>Spermatophyta</taxon>
        <taxon>Magnoliopsida</taxon>
        <taxon>eudicotyledons</taxon>
        <taxon>Gunneridae</taxon>
        <taxon>Pentapetalae</taxon>
        <taxon>rosids</taxon>
        <taxon>fabids</taxon>
        <taxon>Fagales</taxon>
        <taxon>Myricaceae</taxon>
        <taxon>Morella</taxon>
    </lineage>
</organism>
<evidence type="ECO:0000313" key="8">
    <source>
        <dbReference type="EMBL" id="KAB1219007.1"/>
    </source>
</evidence>
<dbReference type="InterPro" id="IPR001117">
    <property type="entry name" value="Cu-oxidase_2nd"/>
</dbReference>
<feature type="domain" description="Plastocyanin-like" evidence="5">
    <location>
        <begin position="397"/>
        <end position="532"/>
    </location>
</feature>
<protein>
    <submittedName>
        <fullName evidence="8">Monocopper oxidase-like protein SKU5</fullName>
    </submittedName>
</protein>
<comment type="caution">
    <text evidence="8">The sequence shown here is derived from an EMBL/GenBank/DDBJ whole genome shotgun (WGS) entry which is preliminary data.</text>
</comment>
<evidence type="ECO:0000256" key="1">
    <source>
        <dbReference type="ARBA" id="ARBA00010609"/>
    </source>
</evidence>
<accession>A0A6A1W4H6</accession>
<feature type="domain" description="Plastocyanin-like" evidence="6">
    <location>
        <begin position="41"/>
        <end position="150"/>
    </location>
</feature>
<dbReference type="InterPro" id="IPR011707">
    <property type="entry name" value="Cu-oxidase-like_N"/>
</dbReference>
<dbReference type="Pfam" id="PF00394">
    <property type="entry name" value="Cu-oxidase"/>
    <property type="match status" value="1"/>
</dbReference>
<dbReference type="SUPFAM" id="SSF49503">
    <property type="entry name" value="Cupredoxins"/>
    <property type="match status" value="3"/>
</dbReference>
<dbReference type="InterPro" id="IPR008972">
    <property type="entry name" value="Cupredoxin"/>
</dbReference>
<sequence length="574" mass="64001">MASAGHHRDLIAYATLMAIFVAGANAIDIFLEWNVTVDTTIKPVSLDQPVITINGMLPGPLINATTNDFVHVNVFNNMDEPLLFTWNGIEQRKNSWQDGVSGTNCPIQPGRNWTYVFQTKDQVGSFFYFPSINFHKAAGGFGPIRVNNRKVIAVPFPKPEAEFDLLIGDWFYDSYKSIRSEMAIKLMAFQGIPDIILMNGKGPYGHQIARAHESFNVTRGKTYRFRISNVGTALSLNFRIQNHRMVLIETEGSYTNRITLDSLDVHVGQSYSVLVTADQNEATYYIVAAPKLLNNTAFPGLVGVGLLCYSDSTTQITGPLTSGPDPFDLDFSVSQAKSIRWNMTTGAARPNPQGTFNVKNVTLSQNFILQSSEAEIMGVPRYVVNNVSYYTVDPPLKLADHFLNGSGVYQLDQFPVKSVNAEAAYGVSVVTGNHRGWIELVFKNSLDAMNSWHFDGYGFYVVGFGYGEWAPELRKTYNLLDPVVRSTVQVYPGGWTAVYSYLDNPGMWNLRSQLLKHWYLGQELYVRVHDDDSNRAKEQRPHDNLLRCGIVEADSLPPASAPSSSPRRTGQDID</sequence>
<comment type="similarity">
    <text evidence="1">Belongs to the multicopper oxidase family.</text>
</comment>
<evidence type="ECO:0000259" key="4">
    <source>
        <dbReference type="Pfam" id="PF00394"/>
    </source>
</evidence>
<reference evidence="8" key="3">
    <citation type="submission" date="2019-09" db="EMBL/GenBank/DDBJ databases">
        <authorList>
            <person name="Gao Z."/>
        </authorList>
    </citation>
    <scope>NUCLEOTIDE SEQUENCE</scope>
    <source>
        <tissue evidence="8">Leaves</tissue>
    </source>
</reference>
<dbReference type="PANTHER" id="PTHR11709:SF311">
    <property type="entry name" value="MONOCOPPER OXIDASE-LIKE PROTEIN SKU5"/>
    <property type="match status" value="1"/>
</dbReference>
<evidence type="ECO:0000256" key="3">
    <source>
        <dbReference type="SAM" id="MobiDB-lite"/>
    </source>
</evidence>
<dbReference type="PANTHER" id="PTHR11709">
    <property type="entry name" value="MULTI-COPPER OXIDASE"/>
    <property type="match status" value="1"/>
</dbReference>
<feature type="region of interest" description="Disordered" evidence="3">
    <location>
        <begin position="553"/>
        <end position="574"/>
    </location>
</feature>
<dbReference type="GO" id="GO:0005507">
    <property type="term" value="F:copper ion binding"/>
    <property type="evidence" value="ECO:0007669"/>
    <property type="project" value="InterPro"/>
</dbReference>
<keyword evidence="2" id="KW-0325">Glycoprotein</keyword>
<reference evidence="8 9" key="2">
    <citation type="journal article" date="2019" name="Plant Biotechnol. J.">
        <title>The red bayberry genome and genetic basis of sex determination.</title>
        <authorList>
            <person name="Jia H.M."/>
            <person name="Jia H.J."/>
            <person name="Cai Q.L."/>
            <person name="Wang Y."/>
            <person name="Zhao H.B."/>
            <person name="Yang W.F."/>
            <person name="Wang G.Y."/>
            <person name="Li Y.H."/>
            <person name="Zhan D.L."/>
            <person name="Shen Y.T."/>
            <person name="Niu Q.F."/>
            <person name="Chang L."/>
            <person name="Qiu J."/>
            <person name="Zhao L."/>
            <person name="Xie H.B."/>
            <person name="Fu W.Y."/>
            <person name="Jin J."/>
            <person name="Li X.W."/>
            <person name="Jiao Y."/>
            <person name="Zhou C.C."/>
            <person name="Tu T."/>
            <person name="Chai C.Y."/>
            <person name="Gao J.L."/>
            <person name="Fan L.J."/>
            <person name="van de Weg E."/>
            <person name="Wang J.Y."/>
            <person name="Gao Z.S."/>
        </authorList>
    </citation>
    <scope>NUCLEOTIDE SEQUENCE [LARGE SCALE GENOMIC DNA]</scope>
    <source>
        <tissue evidence="8">Leaves</tissue>
    </source>
</reference>
<evidence type="ECO:0000256" key="2">
    <source>
        <dbReference type="ARBA" id="ARBA00023180"/>
    </source>
</evidence>